<name>A0A7W3LLQ7_ACTNM</name>
<dbReference type="PANTHER" id="PTHR44196">
    <property type="entry name" value="DEHYDROGENASE/REDUCTASE SDR FAMILY MEMBER 7B"/>
    <property type="match status" value="1"/>
</dbReference>
<gene>
    <name evidence="5" type="ORF">HNR61_002064</name>
</gene>
<dbReference type="PROSITE" id="PS00061">
    <property type="entry name" value="ADH_SHORT"/>
    <property type="match status" value="1"/>
</dbReference>
<dbReference type="RefSeq" id="WP_182842869.1">
    <property type="nucleotide sequence ID" value="NZ_BAAALP010000002.1"/>
</dbReference>
<dbReference type="PRINTS" id="PR00080">
    <property type="entry name" value="SDRFAMILY"/>
</dbReference>
<feature type="domain" description="Ketoreductase" evidence="4">
    <location>
        <begin position="6"/>
        <end position="181"/>
    </location>
</feature>
<dbReference type="PANTHER" id="PTHR44196:SF1">
    <property type="entry name" value="DEHYDROGENASE_REDUCTASE SDR FAMILY MEMBER 7B"/>
    <property type="match status" value="1"/>
</dbReference>
<evidence type="ECO:0000313" key="6">
    <source>
        <dbReference type="Proteomes" id="UP000572680"/>
    </source>
</evidence>
<dbReference type="GO" id="GO:0016020">
    <property type="term" value="C:membrane"/>
    <property type="evidence" value="ECO:0007669"/>
    <property type="project" value="TreeGrafter"/>
</dbReference>
<protein>
    <submittedName>
        <fullName evidence="5">Short-subunit dehydrogenase</fullName>
    </submittedName>
</protein>
<proteinExistence type="inferred from homology"/>
<evidence type="ECO:0000256" key="2">
    <source>
        <dbReference type="ARBA" id="ARBA00023002"/>
    </source>
</evidence>
<dbReference type="PRINTS" id="PR00081">
    <property type="entry name" value="GDHRDH"/>
</dbReference>
<dbReference type="Proteomes" id="UP000572680">
    <property type="component" value="Unassembled WGS sequence"/>
</dbReference>
<dbReference type="InterPro" id="IPR057326">
    <property type="entry name" value="KR_dom"/>
</dbReference>
<reference evidence="5 6" key="1">
    <citation type="submission" date="2020-08" db="EMBL/GenBank/DDBJ databases">
        <title>Genomic Encyclopedia of Type Strains, Phase IV (KMG-IV): sequencing the most valuable type-strain genomes for metagenomic binning, comparative biology and taxonomic classification.</title>
        <authorList>
            <person name="Goeker M."/>
        </authorList>
    </citation>
    <scope>NUCLEOTIDE SEQUENCE [LARGE SCALE GENOMIC DNA]</scope>
    <source>
        <strain evidence="5 6">DSM 44197</strain>
    </source>
</reference>
<organism evidence="5 6">
    <name type="scientific">Actinomadura namibiensis</name>
    <dbReference type="NCBI Taxonomy" id="182080"/>
    <lineage>
        <taxon>Bacteria</taxon>
        <taxon>Bacillati</taxon>
        <taxon>Actinomycetota</taxon>
        <taxon>Actinomycetes</taxon>
        <taxon>Streptosporangiales</taxon>
        <taxon>Thermomonosporaceae</taxon>
        <taxon>Actinomadura</taxon>
    </lineage>
</organism>
<comment type="caution">
    <text evidence="5">The sequence shown here is derived from an EMBL/GenBank/DDBJ whole genome shotgun (WGS) entry which is preliminary data.</text>
</comment>
<sequence>MDLRGARVLLTGATGGIGQALAVALAGRGADVVLTGRRVEVLEPLAERVGGTAVAADLADRDGVRELVGEVGDVDVLVANAALPSSGPLGGFSPEEIDRALDVNLRAPIMLARLLADRMVERRRGHLVFVSSLAGKAASGHASVYNATKFGLRGFALAMREELRPHGVGVSTVFPGFIRDAGMFAEAGVALPRGVGTRSPRDVAVATVRAVERDLGEVDVAPLGLRLGALVGGAVPGLAAAVQRAAGGGRIARELGERQRDKR</sequence>
<dbReference type="Pfam" id="PF00106">
    <property type="entry name" value="adh_short"/>
    <property type="match status" value="1"/>
</dbReference>
<accession>A0A7W3LLQ7</accession>
<dbReference type="SMART" id="SM00822">
    <property type="entry name" value="PKS_KR"/>
    <property type="match status" value="1"/>
</dbReference>
<dbReference type="GO" id="GO:0016491">
    <property type="term" value="F:oxidoreductase activity"/>
    <property type="evidence" value="ECO:0007669"/>
    <property type="project" value="UniProtKB-KW"/>
</dbReference>
<evidence type="ECO:0000259" key="4">
    <source>
        <dbReference type="SMART" id="SM00822"/>
    </source>
</evidence>
<evidence type="ECO:0000256" key="3">
    <source>
        <dbReference type="RuleBase" id="RU000363"/>
    </source>
</evidence>
<dbReference type="InterPro" id="IPR002347">
    <property type="entry name" value="SDR_fam"/>
</dbReference>
<dbReference type="AlphaFoldDB" id="A0A7W3LLQ7"/>
<dbReference type="InterPro" id="IPR036291">
    <property type="entry name" value="NAD(P)-bd_dom_sf"/>
</dbReference>
<keyword evidence="2" id="KW-0560">Oxidoreductase</keyword>
<evidence type="ECO:0000313" key="5">
    <source>
        <dbReference type="EMBL" id="MBA8950451.1"/>
    </source>
</evidence>
<keyword evidence="6" id="KW-1185">Reference proteome</keyword>
<dbReference type="SUPFAM" id="SSF51735">
    <property type="entry name" value="NAD(P)-binding Rossmann-fold domains"/>
    <property type="match status" value="1"/>
</dbReference>
<evidence type="ECO:0000256" key="1">
    <source>
        <dbReference type="ARBA" id="ARBA00006484"/>
    </source>
</evidence>
<dbReference type="InterPro" id="IPR020904">
    <property type="entry name" value="Sc_DH/Rdtase_CS"/>
</dbReference>
<comment type="similarity">
    <text evidence="1 3">Belongs to the short-chain dehydrogenases/reductases (SDR) family.</text>
</comment>
<dbReference type="Gene3D" id="3.40.50.720">
    <property type="entry name" value="NAD(P)-binding Rossmann-like Domain"/>
    <property type="match status" value="1"/>
</dbReference>
<dbReference type="EMBL" id="JACJIA010000002">
    <property type="protein sequence ID" value="MBA8950451.1"/>
    <property type="molecule type" value="Genomic_DNA"/>
</dbReference>